<sequence length="481" mass="54301">MAHLSGTDRTQLLLLPEAVDDYVGPDNPVRFIEAFVDGLDLAAAGFVRVAAKETGRPGYDPADLLKLYVYGYVNRVRSSRRLEAEAHRNIEVIWLLRHLKPDFRTIADFRRVNRSAFKQVFREFVILCRQLDLFGRELLAVDGTRIKAVNNKDRNFTRGALTKFINEADEKLADYMKRLDEGDAQEEKARSNGGDCGRGDDKLAEKIAAIKGKRDRHKALLDELDRTGEDQISLTDPDARAMARMTKVGVGYNIQLAVDVKHKLIAEQEVCNQVLDMGLLAPTVEAAMDTLGVDRIEAVADRGYFKIEDIEACEKAGITAYVPKPIRGPAVAEGFFSKEQFRYNAEADVYICPADQVLSPRHFGKSRDNVKIDYVNRDACKACHLRERCTRSFRRVSRLENEAVLDRMAVRLAARPDILDQRRESVEHPFGTIKQWMYQGAFLMRRLENVRGEFSLTALAYNIKRAITLVGVPGLIAAVRP</sequence>
<gene>
    <name evidence="3" type="ORF">CPY51_15080</name>
    <name evidence="4" type="ORF">CPY51_15885</name>
</gene>
<name>A0A2W4ENR4_9HYPH</name>
<dbReference type="Pfam" id="PF05598">
    <property type="entry name" value="DUF772"/>
    <property type="match status" value="1"/>
</dbReference>
<dbReference type="RefSeq" id="WP_111161068.1">
    <property type="nucleotide sequence ID" value="NZ_PCDP01000036.1"/>
</dbReference>
<evidence type="ECO:0000313" key="3">
    <source>
        <dbReference type="EMBL" id="PZM12873.1"/>
    </source>
</evidence>
<dbReference type="EMBL" id="PCDP01000036">
    <property type="protein sequence ID" value="PZM12873.1"/>
    <property type="molecule type" value="Genomic_DNA"/>
</dbReference>
<dbReference type="Pfam" id="PF13751">
    <property type="entry name" value="DDE_Tnp_1_6"/>
    <property type="match status" value="1"/>
</dbReference>
<dbReference type="InterPro" id="IPR008490">
    <property type="entry name" value="Transposase_InsH_N"/>
</dbReference>
<dbReference type="PANTHER" id="PTHR33408">
    <property type="entry name" value="TRANSPOSASE"/>
    <property type="match status" value="1"/>
</dbReference>
<dbReference type="InterPro" id="IPR047629">
    <property type="entry name" value="IS1182_transpos"/>
</dbReference>
<evidence type="ECO:0000313" key="4">
    <source>
        <dbReference type="EMBL" id="PZM12999.1"/>
    </source>
</evidence>
<dbReference type="OrthoDB" id="9774608at2"/>
<evidence type="ECO:0000259" key="2">
    <source>
        <dbReference type="Pfam" id="PF13751"/>
    </source>
</evidence>
<evidence type="ECO:0000313" key="5">
    <source>
        <dbReference type="Proteomes" id="UP000248925"/>
    </source>
</evidence>
<reference evidence="3 5" key="1">
    <citation type="journal article" date="2018" name="Sci. Rep.">
        <title>Rhizobium tumorigenes sp. nov., a novel plant tumorigenic bacterium isolated from cane gall tumors on thornless blackberry.</title>
        <authorList>
            <person name="Kuzmanovi N."/>
            <person name="Smalla K."/>
            <person name="Gronow S."/>
            <person name="PuBawska J."/>
        </authorList>
    </citation>
    <scope>NUCLEOTIDE SEQUENCE [LARGE SCALE GENOMIC DNA]</scope>
    <source>
        <strain evidence="3 5">CCBAU 85046</strain>
    </source>
</reference>
<dbReference type="PANTHER" id="PTHR33408:SF2">
    <property type="entry name" value="TRANSPOSASE DDE DOMAIN-CONTAINING PROTEIN"/>
    <property type="match status" value="1"/>
</dbReference>
<comment type="caution">
    <text evidence="3">The sequence shown here is derived from an EMBL/GenBank/DDBJ whole genome shotgun (WGS) entry which is preliminary data.</text>
</comment>
<dbReference type="InterPro" id="IPR025668">
    <property type="entry name" value="Tnp_DDE_dom"/>
</dbReference>
<protein>
    <submittedName>
        <fullName evidence="3">DDE transposase</fullName>
    </submittedName>
</protein>
<dbReference type="AlphaFoldDB" id="A0A2W4ENR4"/>
<feature type="domain" description="Transposase InsH N-terminal" evidence="1">
    <location>
        <begin position="19"/>
        <end position="111"/>
    </location>
</feature>
<proteinExistence type="predicted"/>
<accession>A0A2W4ENR4</accession>
<feature type="domain" description="Transposase DDE" evidence="2">
    <location>
        <begin position="351"/>
        <end position="465"/>
    </location>
</feature>
<evidence type="ECO:0000259" key="1">
    <source>
        <dbReference type="Pfam" id="PF05598"/>
    </source>
</evidence>
<keyword evidence="5" id="KW-1185">Reference proteome</keyword>
<organism evidence="3 5">
    <name type="scientific">Rhizobium tubonense</name>
    <dbReference type="NCBI Taxonomy" id="484088"/>
    <lineage>
        <taxon>Bacteria</taxon>
        <taxon>Pseudomonadati</taxon>
        <taxon>Pseudomonadota</taxon>
        <taxon>Alphaproteobacteria</taxon>
        <taxon>Hyphomicrobiales</taxon>
        <taxon>Rhizobiaceae</taxon>
        <taxon>Rhizobium/Agrobacterium group</taxon>
        <taxon>Rhizobium</taxon>
    </lineage>
</organism>
<dbReference type="NCBIfam" id="NF033551">
    <property type="entry name" value="transpos_IS1182"/>
    <property type="match status" value="1"/>
</dbReference>
<dbReference type="EMBL" id="PCDP01000036">
    <property type="protein sequence ID" value="PZM12999.1"/>
    <property type="molecule type" value="Genomic_DNA"/>
</dbReference>
<dbReference type="Proteomes" id="UP000248925">
    <property type="component" value="Unassembled WGS sequence"/>
</dbReference>